<keyword evidence="1" id="KW-0732">Signal</keyword>
<evidence type="ECO:0000256" key="1">
    <source>
        <dbReference type="SAM" id="SignalP"/>
    </source>
</evidence>
<accession>A0A917C9E0</accession>
<protein>
    <submittedName>
        <fullName evidence="2">ABC transporter substrate-binding protein</fullName>
    </submittedName>
</protein>
<dbReference type="InterPro" id="IPR050490">
    <property type="entry name" value="Bact_solute-bd_prot1"/>
</dbReference>
<proteinExistence type="predicted"/>
<dbReference type="AlphaFoldDB" id="A0A917C9E0"/>
<dbReference type="Pfam" id="PF01547">
    <property type="entry name" value="SBP_bac_1"/>
    <property type="match status" value="1"/>
</dbReference>
<comment type="caution">
    <text evidence="2">The sequence shown here is derived from an EMBL/GenBank/DDBJ whole genome shotgun (WGS) entry which is preliminary data.</text>
</comment>
<reference evidence="2" key="2">
    <citation type="submission" date="2020-09" db="EMBL/GenBank/DDBJ databases">
        <authorList>
            <person name="Sun Q."/>
            <person name="Zhou Y."/>
        </authorList>
    </citation>
    <scope>NUCLEOTIDE SEQUENCE</scope>
    <source>
        <strain evidence="2">CGMCC 1.16134</strain>
    </source>
</reference>
<feature type="chain" id="PRO_5039367447" evidence="1">
    <location>
        <begin position="26"/>
        <end position="430"/>
    </location>
</feature>
<gene>
    <name evidence="2" type="ORF">GCM10010912_25690</name>
</gene>
<dbReference type="SUPFAM" id="SSF53850">
    <property type="entry name" value="Periplasmic binding protein-like II"/>
    <property type="match status" value="1"/>
</dbReference>
<dbReference type="Gene3D" id="3.40.190.10">
    <property type="entry name" value="Periplasmic binding protein-like II"/>
    <property type="match status" value="2"/>
</dbReference>
<sequence length="430" mass="47169">MMNCKRFLMMVLAVSMLLLSACGNAENNSGAKEDSSSGAEGKIKLRIMWWGAQERHEATLAALDLYTKQNPQVTFEPEYSGMDGYLDKLSTQAAADNAPDVVQLDPGWVSDWIGRGQLAELSAVDVSKIDGKLLAAGQNGDTQYAVPLGSVAYGMIYDKTALEKLGAPSPANGWTWDEFFALAKEVKGKLPEGQYFTKDYAGDYFAYSAFQYSKGKGQVVSNEGKFNIDQATFLEWGHQFAELRAEGLVPPADVNTSDKEFDPSMDLMVTGKIIFRLAFSNNYGAWDSLKENAYALVTMPRGVEAGGWLKPSMYFSVAKSSKHAEEAAKFVDWFVNDPEAAKILGTKRGMPVNTEIAAAIEPELSANDKIGMELLTATQKDGQTFSPGAPGWTNYIDKDWLLARDELSFGEATPEEAYEHLKTAAQEYEK</sequence>
<dbReference type="EMBL" id="BMKR01000009">
    <property type="protein sequence ID" value="GGF79556.1"/>
    <property type="molecule type" value="Genomic_DNA"/>
</dbReference>
<organism evidence="2 3">
    <name type="scientific">Paenibacillus albidus</name>
    <dbReference type="NCBI Taxonomy" id="2041023"/>
    <lineage>
        <taxon>Bacteria</taxon>
        <taxon>Bacillati</taxon>
        <taxon>Bacillota</taxon>
        <taxon>Bacilli</taxon>
        <taxon>Bacillales</taxon>
        <taxon>Paenibacillaceae</taxon>
        <taxon>Paenibacillus</taxon>
    </lineage>
</organism>
<keyword evidence="3" id="KW-1185">Reference proteome</keyword>
<dbReference type="InterPro" id="IPR006059">
    <property type="entry name" value="SBP"/>
</dbReference>
<dbReference type="PANTHER" id="PTHR43649">
    <property type="entry name" value="ARABINOSE-BINDING PROTEIN-RELATED"/>
    <property type="match status" value="1"/>
</dbReference>
<evidence type="ECO:0000313" key="3">
    <source>
        <dbReference type="Proteomes" id="UP000637643"/>
    </source>
</evidence>
<dbReference type="RefSeq" id="WP_189025359.1">
    <property type="nucleotide sequence ID" value="NZ_BMKR01000009.1"/>
</dbReference>
<feature type="signal peptide" evidence="1">
    <location>
        <begin position="1"/>
        <end position="25"/>
    </location>
</feature>
<reference evidence="2" key="1">
    <citation type="journal article" date="2014" name="Int. J. Syst. Evol. Microbiol.">
        <title>Complete genome sequence of Corynebacterium casei LMG S-19264T (=DSM 44701T), isolated from a smear-ripened cheese.</title>
        <authorList>
            <consortium name="US DOE Joint Genome Institute (JGI-PGF)"/>
            <person name="Walter F."/>
            <person name="Albersmeier A."/>
            <person name="Kalinowski J."/>
            <person name="Ruckert C."/>
        </authorList>
    </citation>
    <scope>NUCLEOTIDE SEQUENCE</scope>
    <source>
        <strain evidence="2">CGMCC 1.16134</strain>
    </source>
</reference>
<dbReference type="PANTHER" id="PTHR43649:SF11">
    <property type="entry name" value="ABC TRANSPORTER SUBSTRATE-BINDING PROTEIN YESO-RELATED"/>
    <property type="match status" value="1"/>
</dbReference>
<name>A0A917C9E0_9BACL</name>
<evidence type="ECO:0000313" key="2">
    <source>
        <dbReference type="EMBL" id="GGF79556.1"/>
    </source>
</evidence>
<dbReference type="PROSITE" id="PS51257">
    <property type="entry name" value="PROKAR_LIPOPROTEIN"/>
    <property type="match status" value="1"/>
</dbReference>
<dbReference type="Proteomes" id="UP000637643">
    <property type="component" value="Unassembled WGS sequence"/>
</dbReference>